<dbReference type="InterPro" id="IPR007110">
    <property type="entry name" value="Ig-like_dom"/>
</dbReference>
<dbReference type="GO" id="GO:0043025">
    <property type="term" value="C:neuronal cell body"/>
    <property type="evidence" value="ECO:0007669"/>
    <property type="project" value="TreeGrafter"/>
</dbReference>
<dbReference type="CDD" id="cd00096">
    <property type="entry name" value="Ig"/>
    <property type="match status" value="2"/>
</dbReference>
<dbReference type="GO" id="GO:0030424">
    <property type="term" value="C:axon"/>
    <property type="evidence" value="ECO:0007669"/>
    <property type="project" value="TreeGrafter"/>
</dbReference>
<dbReference type="InterPro" id="IPR050958">
    <property type="entry name" value="Cell_Adh-Cytoskel_Orgn"/>
</dbReference>
<dbReference type="SMART" id="SM00408">
    <property type="entry name" value="IGc2"/>
    <property type="match status" value="3"/>
</dbReference>
<dbReference type="RefSeq" id="XP_014471497.1">
    <property type="nucleotide sequence ID" value="XM_014616011.1"/>
</dbReference>
<dbReference type="CDD" id="cd00063">
    <property type="entry name" value="FN3"/>
    <property type="match status" value="1"/>
</dbReference>
<dbReference type="Gene3D" id="2.60.40.10">
    <property type="entry name" value="Immunoglobulins"/>
    <property type="match status" value="4"/>
</dbReference>
<protein>
    <submittedName>
        <fullName evidence="8">Limbic system-associated membrane protein-like isoform X1</fullName>
    </submittedName>
</protein>
<dbReference type="PANTHER" id="PTHR45080:SF33">
    <property type="entry name" value="IG-LIKE DOMAIN-CONTAINING PROTEIN"/>
    <property type="match status" value="1"/>
</dbReference>
<evidence type="ECO:0000256" key="2">
    <source>
        <dbReference type="ARBA" id="ARBA00023157"/>
    </source>
</evidence>
<organism evidence="7 8">
    <name type="scientific">Dinoponera quadriceps</name>
    <name type="common">South American ant</name>
    <dbReference type="NCBI Taxonomy" id="609295"/>
    <lineage>
        <taxon>Eukaryota</taxon>
        <taxon>Metazoa</taxon>
        <taxon>Ecdysozoa</taxon>
        <taxon>Arthropoda</taxon>
        <taxon>Hexapoda</taxon>
        <taxon>Insecta</taxon>
        <taxon>Pterygota</taxon>
        <taxon>Neoptera</taxon>
        <taxon>Endopterygota</taxon>
        <taxon>Hymenoptera</taxon>
        <taxon>Apocrita</taxon>
        <taxon>Aculeata</taxon>
        <taxon>Formicoidea</taxon>
        <taxon>Formicidae</taxon>
        <taxon>Ponerinae</taxon>
        <taxon>Ponerini</taxon>
        <taxon>Dinoponera</taxon>
    </lineage>
</organism>
<keyword evidence="3" id="KW-0393">Immunoglobulin domain</keyword>
<evidence type="ECO:0000256" key="3">
    <source>
        <dbReference type="ARBA" id="ARBA00023319"/>
    </source>
</evidence>
<reference evidence="8" key="1">
    <citation type="submission" date="2025-08" db="UniProtKB">
        <authorList>
            <consortium name="RefSeq"/>
        </authorList>
    </citation>
    <scope>IDENTIFICATION</scope>
</reference>
<feature type="region of interest" description="Disordered" evidence="4">
    <location>
        <begin position="169"/>
        <end position="218"/>
    </location>
</feature>
<proteinExistence type="predicted"/>
<dbReference type="Pfam" id="PF13927">
    <property type="entry name" value="Ig_3"/>
    <property type="match status" value="2"/>
</dbReference>
<dbReference type="InterPro" id="IPR003599">
    <property type="entry name" value="Ig_sub"/>
</dbReference>
<dbReference type="InterPro" id="IPR003598">
    <property type="entry name" value="Ig_sub2"/>
</dbReference>
<dbReference type="GO" id="GO:0007156">
    <property type="term" value="P:homophilic cell adhesion via plasma membrane adhesion molecules"/>
    <property type="evidence" value="ECO:0007669"/>
    <property type="project" value="TreeGrafter"/>
</dbReference>
<evidence type="ECO:0000259" key="5">
    <source>
        <dbReference type="PROSITE" id="PS50835"/>
    </source>
</evidence>
<dbReference type="InterPro" id="IPR036116">
    <property type="entry name" value="FN3_sf"/>
</dbReference>
<dbReference type="GO" id="GO:0008046">
    <property type="term" value="F:axon guidance receptor activity"/>
    <property type="evidence" value="ECO:0007669"/>
    <property type="project" value="TreeGrafter"/>
</dbReference>
<evidence type="ECO:0000256" key="1">
    <source>
        <dbReference type="ARBA" id="ARBA00022737"/>
    </source>
</evidence>
<dbReference type="GeneID" id="106742765"/>
<feature type="domain" description="Ig-like" evidence="5">
    <location>
        <begin position="72"/>
        <end position="161"/>
    </location>
</feature>
<name>A0A6P3WZZ7_DINQU</name>
<sequence length="542" mass="60784">MPRRSHRGFTGIRERVPRRACRLVIYRRTSPASLCKPTKSTEGEDYEDDPPFDEEDEDDEDVDDADFLGPQPQILSLPTSVRVTEGSTAMLNCNVIHAEKHAVAWMKDKEYLYVDSDSYTSDSKRIIRLPNNTLVIYNATISDSSDNYECIIVRKQNIVLTHRLRVDPKGPQSVAVPPQPIAPQQPVTSQQPATPQQPVAPQQSTVPSEPVGPPQHSHRTLIRVMPKKRIDVNQGLSVTFGCETNMQPPPEIKWFVENKKLNNDPDVVVNNNYITIRKVNKTHSGLYQCLAEDGSSDPAIEAITLVVNYAPEIEAKRSVVHTGTGIESDMTCIVSAYPKAIIKWYKDNKEITQKKGLIILHHGDMKDNRTKHILKILHTTEQDLGEYKCSAQNSIGLNYKSIKLTGTPSQAKPIGAEMTNDDTGIILKWRLESYSPINEYKLQYRRRGDENWSVAEPEVKNGKGNQFIVEQPIKELEPGSYEAILLARNSFGWSPPSEPHLFAGDYPPEMARKEGNSAIQIRPPGILLAFILVVLSCAFTSL</sequence>
<dbReference type="SUPFAM" id="SSF49265">
    <property type="entry name" value="Fibronectin type III"/>
    <property type="match status" value="1"/>
</dbReference>
<keyword evidence="7" id="KW-1185">Reference proteome</keyword>
<feature type="region of interest" description="Disordered" evidence="4">
    <location>
        <begin position="33"/>
        <end position="69"/>
    </location>
</feature>
<keyword evidence="2" id="KW-1015">Disulfide bond</keyword>
<dbReference type="GO" id="GO:0050808">
    <property type="term" value="P:synapse organization"/>
    <property type="evidence" value="ECO:0007669"/>
    <property type="project" value="TreeGrafter"/>
</dbReference>
<dbReference type="InterPro" id="IPR013098">
    <property type="entry name" value="Ig_I-set"/>
</dbReference>
<dbReference type="SMART" id="SM00409">
    <property type="entry name" value="IG"/>
    <property type="match status" value="3"/>
</dbReference>
<dbReference type="SUPFAM" id="SSF48726">
    <property type="entry name" value="Immunoglobulin"/>
    <property type="match status" value="3"/>
</dbReference>
<dbReference type="Pfam" id="PF07679">
    <property type="entry name" value="I-set"/>
    <property type="match status" value="1"/>
</dbReference>
<dbReference type="InterPro" id="IPR003961">
    <property type="entry name" value="FN3_dom"/>
</dbReference>
<dbReference type="FunFam" id="2.60.40.10:FF:000032">
    <property type="entry name" value="palladin isoform X1"/>
    <property type="match status" value="1"/>
</dbReference>
<dbReference type="OrthoDB" id="6159398at2759"/>
<dbReference type="KEGG" id="dqu:106742765"/>
<feature type="compositionally biased region" description="Low complexity" evidence="4">
    <location>
        <begin position="184"/>
        <end position="208"/>
    </location>
</feature>
<gene>
    <name evidence="8" type="primary">LOC106742765</name>
</gene>
<keyword evidence="1" id="KW-0677">Repeat</keyword>
<dbReference type="PROSITE" id="PS50835">
    <property type="entry name" value="IG_LIKE"/>
    <property type="match status" value="3"/>
</dbReference>
<dbReference type="InterPro" id="IPR013783">
    <property type="entry name" value="Ig-like_fold"/>
</dbReference>
<dbReference type="PROSITE" id="PS50853">
    <property type="entry name" value="FN3"/>
    <property type="match status" value="1"/>
</dbReference>
<feature type="domain" description="Fibronectin type-III" evidence="6">
    <location>
        <begin position="407"/>
        <end position="508"/>
    </location>
</feature>
<feature type="domain" description="Ig-like" evidence="5">
    <location>
        <begin position="214"/>
        <end position="296"/>
    </location>
</feature>
<evidence type="ECO:0000313" key="8">
    <source>
        <dbReference type="RefSeq" id="XP_014471497.1"/>
    </source>
</evidence>
<feature type="compositionally biased region" description="Acidic residues" evidence="4">
    <location>
        <begin position="43"/>
        <end position="66"/>
    </location>
</feature>
<dbReference type="PANTHER" id="PTHR45080">
    <property type="entry name" value="CONTACTIN 5"/>
    <property type="match status" value="1"/>
</dbReference>
<dbReference type="GO" id="GO:0005886">
    <property type="term" value="C:plasma membrane"/>
    <property type="evidence" value="ECO:0007669"/>
    <property type="project" value="TreeGrafter"/>
</dbReference>
<evidence type="ECO:0000256" key="4">
    <source>
        <dbReference type="SAM" id="MobiDB-lite"/>
    </source>
</evidence>
<accession>A0A6P3WZZ7</accession>
<dbReference type="Proteomes" id="UP000515204">
    <property type="component" value="Unplaced"/>
</dbReference>
<dbReference type="AlphaFoldDB" id="A0A6P3WZZ7"/>
<evidence type="ECO:0000259" key="6">
    <source>
        <dbReference type="PROSITE" id="PS50853"/>
    </source>
</evidence>
<feature type="domain" description="Ig-like" evidence="5">
    <location>
        <begin position="298"/>
        <end position="405"/>
    </location>
</feature>
<evidence type="ECO:0000313" key="7">
    <source>
        <dbReference type="Proteomes" id="UP000515204"/>
    </source>
</evidence>
<dbReference type="InterPro" id="IPR036179">
    <property type="entry name" value="Ig-like_dom_sf"/>
</dbReference>